<name>A0A8J6QI41_9GAMM</name>
<evidence type="ECO:0008006" key="3">
    <source>
        <dbReference type="Google" id="ProtNLM"/>
    </source>
</evidence>
<keyword evidence="2" id="KW-1185">Reference proteome</keyword>
<evidence type="ECO:0000313" key="2">
    <source>
        <dbReference type="Proteomes" id="UP000638014"/>
    </source>
</evidence>
<dbReference type="AlphaFoldDB" id="A0A8J6QI41"/>
<proteinExistence type="predicted"/>
<organism evidence="1 2">
    <name type="scientific">Neiella litorisoli</name>
    <dbReference type="NCBI Taxonomy" id="2771431"/>
    <lineage>
        <taxon>Bacteria</taxon>
        <taxon>Pseudomonadati</taxon>
        <taxon>Pseudomonadota</taxon>
        <taxon>Gammaproteobacteria</taxon>
        <taxon>Alteromonadales</taxon>
        <taxon>Echinimonadaceae</taxon>
        <taxon>Neiella</taxon>
    </lineage>
</organism>
<sequence length="378" mass="42706">MRETSLAQSLAVESQIRMPGSAGRLLKQIRDIESVAPLFRDAGLVKAVERPAAINLSVAGIATHSCIKKALGGFIYASGAVRTDMLIEENKISTQGSDSVSELDDIDFEAQRKRLDLVEMRQAYKLVEKVLKRGNTPQLILLDTPLFIAREMIPLKRNVKHWQEYEKTSQAISDFWQAFRSELFPWNPEGPIIASILSQRFSAIVSIARQDLRTEEGRKHLLLSDGFEQSQADKLIDLEDRLSGVGDHRFIKGILSAFTRTMAFRMTENRSRMEPQEAVESGVVGFHFKGGRSSQIQMAQLAGEEADWTAKELNEVAWKLMVLDMQNQKKSSPLPQLLGQQQLKMLEQFTLYYRQGLSSAIKENEVEDTWLSGLFEDE</sequence>
<reference evidence="1" key="1">
    <citation type="submission" date="2020-09" db="EMBL/GenBank/DDBJ databases">
        <title>A novel bacterium of genus Neiella, isolated from South China Sea.</title>
        <authorList>
            <person name="Huang H."/>
            <person name="Mo K."/>
            <person name="Hu Y."/>
        </authorList>
    </citation>
    <scope>NUCLEOTIDE SEQUENCE</scope>
    <source>
        <strain evidence="1">HB171785</strain>
    </source>
</reference>
<dbReference type="EMBL" id="JACXAF010000006">
    <property type="protein sequence ID" value="MBD1388973.1"/>
    <property type="molecule type" value="Genomic_DNA"/>
</dbReference>
<dbReference type="Proteomes" id="UP000638014">
    <property type="component" value="Unassembled WGS sequence"/>
</dbReference>
<accession>A0A8J6QI41</accession>
<comment type="caution">
    <text evidence="1">The sequence shown here is derived from an EMBL/GenBank/DDBJ whole genome shotgun (WGS) entry which is preliminary data.</text>
</comment>
<gene>
    <name evidence="1" type="ORF">IC617_05985</name>
</gene>
<protein>
    <recommendedName>
        <fullName evidence="3">NurA domain-containing protein</fullName>
    </recommendedName>
</protein>
<dbReference type="RefSeq" id="WP_191144078.1">
    <property type="nucleotide sequence ID" value="NZ_JACXAF010000006.1"/>
</dbReference>
<evidence type="ECO:0000313" key="1">
    <source>
        <dbReference type="EMBL" id="MBD1388973.1"/>
    </source>
</evidence>